<reference evidence="7" key="1">
    <citation type="submission" date="2019-03" db="EMBL/GenBank/DDBJ databases">
        <title>Genome sequencing and reference-guided assembly of Black Bengal Goat (Capra hircus).</title>
        <authorList>
            <person name="Siddiki A.Z."/>
            <person name="Baten A."/>
            <person name="Billah M."/>
            <person name="Alam M.A.U."/>
            <person name="Shawrob K.S.M."/>
            <person name="Saha S."/>
            <person name="Chowdhury M."/>
            <person name="Rahman A.H."/>
            <person name="Stear M."/>
            <person name="Miah G."/>
            <person name="Das G.B."/>
            <person name="Hossain M.M."/>
            <person name="Kumkum M."/>
            <person name="Islam M.S."/>
            <person name="Mollah A.M."/>
            <person name="Ahsan A."/>
            <person name="Tusar F."/>
            <person name="Khan M.K.I."/>
        </authorList>
    </citation>
    <scope>NUCLEOTIDE SEQUENCE [LARGE SCALE GENOMIC DNA]</scope>
</reference>
<comment type="subunit">
    <text evidence="3">Homodimer.</text>
</comment>
<evidence type="ECO:0000313" key="7">
    <source>
        <dbReference type="Ensembl" id="ENSCHIP00010000112.1"/>
    </source>
</evidence>
<comment type="similarity">
    <text evidence="2">Belongs to the aerobic coproporphyrinogen-III oxidase family.</text>
</comment>
<dbReference type="InterPro" id="IPR001260">
    <property type="entry name" value="Coprogen_oxidase_aer"/>
</dbReference>
<dbReference type="Ensembl" id="ENSCHIT00010000207.1">
    <property type="protein sequence ID" value="ENSCHIP00010000112.1"/>
    <property type="gene ID" value="ENSCHIG00010000151.1"/>
</dbReference>
<dbReference type="AlphaFoldDB" id="A0A8C2ND02"/>
<dbReference type="GO" id="GO:0005737">
    <property type="term" value="C:cytoplasm"/>
    <property type="evidence" value="ECO:0007669"/>
    <property type="project" value="TreeGrafter"/>
</dbReference>
<dbReference type="PROSITE" id="PS01021">
    <property type="entry name" value="COPROGEN_OXIDASE"/>
    <property type="match status" value="1"/>
</dbReference>
<reference evidence="7" key="2">
    <citation type="submission" date="2025-08" db="UniProtKB">
        <authorList>
            <consortium name="Ensembl"/>
        </authorList>
    </citation>
    <scope>IDENTIFICATION</scope>
</reference>
<protein>
    <recommendedName>
        <fullName evidence="4">coproporphyrinogen oxidase</fullName>
        <ecNumber evidence="4">1.3.3.3</ecNumber>
    </recommendedName>
</protein>
<dbReference type="PRINTS" id="PR00073">
    <property type="entry name" value="COPRGNOXDASE"/>
</dbReference>
<dbReference type="InterPro" id="IPR036406">
    <property type="entry name" value="Coprogen_oxidase_aer_sf"/>
</dbReference>
<evidence type="ECO:0000256" key="1">
    <source>
        <dbReference type="ARBA" id="ARBA00005168"/>
    </source>
</evidence>
<dbReference type="NCBIfam" id="NF003727">
    <property type="entry name" value="PRK05330.1"/>
    <property type="match status" value="1"/>
</dbReference>
<proteinExistence type="inferred from homology"/>
<sequence length="400" mass="45337">MAMHLRWLSAGPCWRAVRGACGELRAYGELRAWAPRCAAGRLCRPPGTACREQSRGLGYGPPVGGGSRLRTRLAAGLAGLVGLAAAAFGHVERAEMVRKSSGAQSASPGRPEEDDELARRCRCFMAPPVTDMRELRRRPDDMKTKMELLILETQAQVCQALAQVDGGARFSVDRWERKEGKLPFSAMGVSSVIHPKNPHTPTIHFNYRYFEVEEADGNTLWWFGGGCDLTPTYLNQEDAVHFHRTLKEACDQHGPDLYPKFKKWCDDYFFIAHRGERRGIGGIFFDDLDSPSKEEVFRFVQSCTQAIIPSYVPLVKKHCDDSFTPQEKLWQQLRRGRYVEFNLLYDRGTKFGLFTPGSRIESILMSLPLTARWEYMHSPSENSKEAEILEVLRHPRDWVP</sequence>
<accession>A0A8C2ND02</accession>
<comment type="pathway">
    <text evidence="1">Porphyrin-containing compound metabolism; protoporphyrin-IX biosynthesis; protoporphyrinogen-IX from coproporphyrinogen-III (O2 route): step 1/1.</text>
</comment>
<dbReference type="GO" id="GO:0004109">
    <property type="term" value="F:coproporphyrinogen oxidase activity"/>
    <property type="evidence" value="ECO:0007669"/>
    <property type="project" value="UniProtKB-EC"/>
</dbReference>
<dbReference type="PANTHER" id="PTHR10755:SF0">
    <property type="entry name" value="OXYGEN-DEPENDENT COPROPORPHYRINOGEN-III OXIDASE, MITOCHONDRIAL"/>
    <property type="match status" value="1"/>
</dbReference>
<dbReference type="InterPro" id="IPR018375">
    <property type="entry name" value="Coprogen_oxidase_CS"/>
</dbReference>
<evidence type="ECO:0000256" key="5">
    <source>
        <dbReference type="ARBA" id="ARBA00023002"/>
    </source>
</evidence>
<evidence type="ECO:0000256" key="4">
    <source>
        <dbReference type="ARBA" id="ARBA00012869"/>
    </source>
</evidence>
<dbReference type="PANTHER" id="PTHR10755">
    <property type="entry name" value="COPROPORPHYRINOGEN III OXIDASE, MITOCHONDRIAL"/>
    <property type="match status" value="1"/>
</dbReference>
<dbReference type="UniPathway" id="UPA00251">
    <property type="reaction ID" value="UER00322"/>
</dbReference>
<dbReference type="GO" id="GO:0006782">
    <property type="term" value="P:protoporphyrinogen IX biosynthetic process"/>
    <property type="evidence" value="ECO:0007669"/>
    <property type="project" value="UniProtKB-UniPathway"/>
</dbReference>
<name>A0A8C2ND02_CAPHI</name>
<dbReference type="Pfam" id="PF01218">
    <property type="entry name" value="Coprogen_oxidas"/>
    <property type="match status" value="1"/>
</dbReference>
<evidence type="ECO:0000256" key="2">
    <source>
        <dbReference type="ARBA" id="ARBA00010644"/>
    </source>
</evidence>
<keyword evidence="5" id="KW-0560">Oxidoreductase</keyword>
<dbReference type="EC" id="1.3.3.3" evidence="4"/>
<organism evidence="7">
    <name type="scientific">Capra hircus</name>
    <name type="common">Goat</name>
    <dbReference type="NCBI Taxonomy" id="9925"/>
    <lineage>
        <taxon>Eukaryota</taxon>
        <taxon>Metazoa</taxon>
        <taxon>Chordata</taxon>
        <taxon>Craniata</taxon>
        <taxon>Vertebrata</taxon>
        <taxon>Euteleostomi</taxon>
        <taxon>Mammalia</taxon>
        <taxon>Eutheria</taxon>
        <taxon>Laurasiatheria</taxon>
        <taxon>Artiodactyla</taxon>
        <taxon>Ruminantia</taxon>
        <taxon>Pecora</taxon>
        <taxon>Bovidae</taxon>
        <taxon>Caprinae</taxon>
        <taxon>Capra</taxon>
    </lineage>
</organism>
<keyword evidence="6" id="KW-0627">Porphyrin biosynthesis</keyword>
<dbReference type="Gene3D" id="3.40.1500.10">
    <property type="entry name" value="Coproporphyrinogen III oxidase, aerobic"/>
    <property type="match status" value="2"/>
</dbReference>
<evidence type="ECO:0000256" key="6">
    <source>
        <dbReference type="ARBA" id="ARBA00023244"/>
    </source>
</evidence>
<dbReference type="SUPFAM" id="SSF102886">
    <property type="entry name" value="Coproporphyrinogen III oxidase"/>
    <property type="match status" value="1"/>
</dbReference>
<evidence type="ECO:0000256" key="3">
    <source>
        <dbReference type="ARBA" id="ARBA00011738"/>
    </source>
</evidence>